<dbReference type="InterPro" id="IPR001633">
    <property type="entry name" value="EAL_dom"/>
</dbReference>
<dbReference type="SUPFAM" id="SSF141868">
    <property type="entry name" value="EAL domain-like"/>
    <property type="match status" value="1"/>
</dbReference>
<dbReference type="Pfam" id="PF00497">
    <property type="entry name" value="SBP_bac_3"/>
    <property type="match status" value="2"/>
</dbReference>
<dbReference type="Pfam" id="PF00990">
    <property type="entry name" value="GGDEF"/>
    <property type="match status" value="1"/>
</dbReference>
<dbReference type="PANTHER" id="PTHR33121">
    <property type="entry name" value="CYCLIC DI-GMP PHOSPHODIESTERASE PDEF"/>
    <property type="match status" value="1"/>
</dbReference>
<feature type="domain" description="EAL" evidence="3">
    <location>
        <begin position="707"/>
        <end position="961"/>
    </location>
</feature>
<evidence type="ECO:0000256" key="2">
    <source>
        <dbReference type="SAM" id="SignalP"/>
    </source>
</evidence>
<feature type="transmembrane region" description="Helical" evidence="1">
    <location>
        <begin position="505"/>
        <end position="525"/>
    </location>
</feature>
<sequence length="965" mass="109172">MIPNTPRILHFILGLCFLLSPLPLLAEPEKTEKAVRVGYYEDGDYMRRTPGGEYVGFNFEYPQEIAKFSGLTYRVVDGVSWENTLAMLEKGEIDLLPAVYYTPERAKKMLFSELPMLNLYTTLNVRADDGRYSYEDFDSFQGMRVGIIAGSKDGEKFRRYCRDNNLNLIIVPYAETADLLAALGNKTLDGVAITHLGRNSVFRSVAQFSPEPMYIAVAKDRPELLTRVNKAMNVIALRDPYYALRLHTAYFSVNAEQKPVFTEQEEAFIARKKRIKAAYDPTWAPLEYTDPSTGRFAGVVADLFKHIESESGLLFDFVPLPQEKALEMAARGELDVVCVMAGDYLWNEHYKLNTTGEYLSTPALLVRLRQGDEIKTIALQKGYWLSKSVTEENSGKKILYYDSVKDCFDALLAGKADATYANAHIVNYLRAEPRYATLNATPLGRYTGQLRIGVSRHADPRLFAILDRCVQYTSMEEMDDLVLKNTIKPRNIRLRDFVAEHPAEVISGIVAVFGLIILLLAYSLAMKSRHNAQIQSLLYRDRLTGLDNIDKFYAECNQLLAGSKNEYALLYGDISQFKIINDNFGFAVGDELLRAYAAILRDSVDPDERCARVSADHFILLLRYHDWEKLSARITDMTQSLDVWRYAQGLPYKIGTVFGVYLVNKAEKYNIHLMLDLANYARRNAKLSMGGSLALYDEKMRQDALLHQELSGRLENALEQGELTAWYQPKVDMTSGEIIGSEALVRWSHPTRGLLMPGSFMPLFERSGAVVQVDLYVFEQVCKALSECGKLGLPLHPVSSNFSSLHFERPNFARQLAEIAARYEVPHHLLEVEITESSIMRNPESACAQIMQLKERGFLIAIDDFGSGYSSLGNIQQIMADVLKLDRSFVQRNMLGEREQIVLGNVIRMATELGMSVICEGVESREQANILIQLGCRNAQGFFYAKPMPRREFEQILRDGTRLPA</sequence>
<dbReference type="SMART" id="SM00052">
    <property type="entry name" value="EAL"/>
    <property type="match status" value="1"/>
</dbReference>
<protein>
    <submittedName>
        <fullName evidence="5">EAL domain-containing protein</fullName>
    </submittedName>
</protein>
<keyword evidence="1" id="KW-1133">Transmembrane helix</keyword>
<dbReference type="RefSeq" id="WP_154508515.1">
    <property type="nucleotide sequence ID" value="NZ_JAXELC010000055.1"/>
</dbReference>
<evidence type="ECO:0000313" key="6">
    <source>
        <dbReference type="Proteomes" id="UP000477488"/>
    </source>
</evidence>
<dbReference type="AlphaFoldDB" id="A0A6L5XHX2"/>
<evidence type="ECO:0000313" key="5">
    <source>
        <dbReference type="EMBL" id="MSS26766.1"/>
    </source>
</evidence>
<dbReference type="Gene3D" id="3.30.70.270">
    <property type="match status" value="1"/>
</dbReference>
<dbReference type="Gene3D" id="3.40.190.10">
    <property type="entry name" value="Periplasmic binding protein-like II"/>
    <property type="match status" value="4"/>
</dbReference>
<dbReference type="SUPFAM" id="SSF55073">
    <property type="entry name" value="Nucleotide cyclase"/>
    <property type="match status" value="1"/>
</dbReference>
<dbReference type="Pfam" id="PF00563">
    <property type="entry name" value="EAL"/>
    <property type="match status" value="1"/>
</dbReference>
<dbReference type="InterPro" id="IPR043128">
    <property type="entry name" value="Rev_trsase/Diguanyl_cyclase"/>
</dbReference>
<dbReference type="EMBL" id="VUMH01000001">
    <property type="protein sequence ID" value="MSS26766.1"/>
    <property type="molecule type" value="Genomic_DNA"/>
</dbReference>
<dbReference type="InterPro" id="IPR029787">
    <property type="entry name" value="Nucleotide_cyclase"/>
</dbReference>
<evidence type="ECO:0000259" key="4">
    <source>
        <dbReference type="PROSITE" id="PS50887"/>
    </source>
</evidence>
<name>A0A6L5XHX2_9BACT</name>
<reference evidence="5 6" key="1">
    <citation type="submission" date="2019-09" db="EMBL/GenBank/DDBJ databases">
        <title>In-depth cultivation of the pig gut microbiome towards novel bacterial diversity and tailored functional studies.</title>
        <authorList>
            <person name="Wylensek D."/>
            <person name="Hitch T.C.A."/>
            <person name="Clavel T."/>
        </authorList>
    </citation>
    <scope>NUCLEOTIDE SEQUENCE [LARGE SCALE GENOMIC DNA]</scope>
    <source>
        <strain evidence="5 6">PG-178-WT-4</strain>
    </source>
</reference>
<keyword evidence="1" id="KW-0472">Membrane</keyword>
<feature type="chain" id="PRO_5026732966" evidence="2">
    <location>
        <begin position="27"/>
        <end position="965"/>
    </location>
</feature>
<keyword evidence="1" id="KW-0812">Transmembrane</keyword>
<feature type="domain" description="GGDEF" evidence="4">
    <location>
        <begin position="565"/>
        <end position="698"/>
    </location>
</feature>
<dbReference type="NCBIfam" id="TIGR00254">
    <property type="entry name" value="GGDEF"/>
    <property type="match status" value="1"/>
</dbReference>
<feature type="signal peptide" evidence="2">
    <location>
        <begin position="1"/>
        <end position="26"/>
    </location>
</feature>
<comment type="caution">
    <text evidence="5">The sequence shown here is derived from an EMBL/GenBank/DDBJ whole genome shotgun (WGS) entry which is preliminary data.</text>
</comment>
<dbReference type="SUPFAM" id="SSF53850">
    <property type="entry name" value="Periplasmic binding protein-like II"/>
    <property type="match status" value="2"/>
</dbReference>
<accession>A0A6L5XHX2</accession>
<dbReference type="PROSITE" id="PS50887">
    <property type="entry name" value="GGDEF"/>
    <property type="match status" value="1"/>
</dbReference>
<dbReference type="PROSITE" id="PS50883">
    <property type="entry name" value="EAL"/>
    <property type="match status" value="1"/>
</dbReference>
<keyword evidence="6" id="KW-1185">Reference proteome</keyword>
<dbReference type="CDD" id="cd01948">
    <property type="entry name" value="EAL"/>
    <property type="match status" value="1"/>
</dbReference>
<dbReference type="InterPro" id="IPR001638">
    <property type="entry name" value="Solute-binding_3/MltF_N"/>
</dbReference>
<dbReference type="Gene3D" id="3.20.20.450">
    <property type="entry name" value="EAL domain"/>
    <property type="match status" value="1"/>
</dbReference>
<dbReference type="InterPro" id="IPR050706">
    <property type="entry name" value="Cyclic-di-GMP_PDE-like"/>
</dbReference>
<dbReference type="PANTHER" id="PTHR33121:SF70">
    <property type="entry name" value="SIGNALING PROTEIN YKOW"/>
    <property type="match status" value="1"/>
</dbReference>
<dbReference type="CDD" id="cd01949">
    <property type="entry name" value="GGDEF"/>
    <property type="match status" value="1"/>
</dbReference>
<proteinExistence type="predicted"/>
<dbReference type="GO" id="GO:0071111">
    <property type="term" value="F:cyclic-guanylate-specific phosphodiesterase activity"/>
    <property type="evidence" value="ECO:0007669"/>
    <property type="project" value="InterPro"/>
</dbReference>
<dbReference type="InterPro" id="IPR000160">
    <property type="entry name" value="GGDEF_dom"/>
</dbReference>
<keyword evidence="2" id="KW-0732">Signal</keyword>
<evidence type="ECO:0000259" key="3">
    <source>
        <dbReference type="PROSITE" id="PS50883"/>
    </source>
</evidence>
<dbReference type="InterPro" id="IPR035919">
    <property type="entry name" value="EAL_sf"/>
</dbReference>
<evidence type="ECO:0000256" key="1">
    <source>
        <dbReference type="SAM" id="Phobius"/>
    </source>
</evidence>
<gene>
    <name evidence="5" type="ORF">FYJ44_01640</name>
</gene>
<dbReference type="SMART" id="SM00267">
    <property type="entry name" value="GGDEF"/>
    <property type="match status" value="1"/>
</dbReference>
<organism evidence="5 6">
    <name type="scientific">Desulfovibrio porci</name>
    <dbReference type="NCBI Taxonomy" id="2605782"/>
    <lineage>
        <taxon>Bacteria</taxon>
        <taxon>Pseudomonadati</taxon>
        <taxon>Thermodesulfobacteriota</taxon>
        <taxon>Desulfovibrionia</taxon>
        <taxon>Desulfovibrionales</taxon>
        <taxon>Desulfovibrionaceae</taxon>
        <taxon>Desulfovibrio</taxon>
    </lineage>
</organism>
<dbReference type="SMART" id="SM00062">
    <property type="entry name" value="PBPb"/>
    <property type="match status" value="2"/>
</dbReference>
<dbReference type="Proteomes" id="UP000477488">
    <property type="component" value="Unassembled WGS sequence"/>
</dbReference>